<sequence length="72" mass="8078">MPSGRNRPPSETPPPRPSVSAPAILVGWDDDTLQEVAAKHRWDEHRVAYVRKMRGYLAPVTDPQPNTEETTT</sequence>
<keyword evidence="3" id="KW-1185">Reference proteome</keyword>
<proteinExistence type="predicted"/>
<dbReference type="EMBL" id="JBIAWJ010000031">
    <property type="protein sequence ID" value="MFF4526962.1"/>
    <property type="molecule type" value="Genomic_DNA"/>
</dbReference>
<accession>A0ABW6UU14</accession>
<dbReference type="Proteomes" id="UP001602058">
    <property type="component" value="Unassembled WGS sequence"/>
</dbReference>
<evidence type="ECO:0000313" key="2">
    <source>
        <dbReference type="EMBL" id="MFF4526962.1"/>
    </source>
</evidence>
<reference evidence="2 3" key="1">
    <citation type="submission" date="2024-10" db="EMBL/GenBank/DDBJ databases">
        <title>The Natural Products Discovery Center: Release of the First 8490 Sequenced Strains for Exploring Actinobacteria Biosynthetic Diversity.</title>
        <authorList>
            <person name="Kalkreuter E."/>
            <person name="Kautsar S.A."/>
            <person name="Yang D."/>
            <person name="Bader C.D."/>
            <person name="Teijaro C.N."/>
            <person name="Fluegel L."/>
            <person name="Davis C.M."/>
            <person name="Simpson J.R."/>
            <person name="Lauterbach L."/>
            <person name="Steele A.D."/>
            <person name="Gui C."/>
            <person name="Meng S."/>
            <person name="Li G."/>
            <person name="Viehrig K."/>
            <person name="Ye F."/>
            <person name="Su P."/>
            <person name="Kiefer A.F."/>
            <person name="Nichols A."/>
            <person name="Cepeda A.J."/>
            <person name="Yan W."/>
            <person name="Fan B."/>
            <person name="Jiang Y."/>
            <person name="Adhikari A."/>
            <person name="Zheng C.-J."/>
            <person name="Schuster L."/>
            <person name="Cowan T.M."/>
            <person name="Smanski M.J."/>
            <person name="Chevrette M.G."/>
            <person name="De Carvalho L.P.S."/>
            <person name="Shen B."/>
        </authorList>
    </citation>
    <scope>NUCLEOTIDE SEQUENCE [LARGE SCALE GENOMIC DNA]</scope>
    <source>
        <strain evidence="2 3">NPDC001390</strain>
    </source>
</reference>
<evidence type="ECO:0000313" key="3">
    <source>
        <dbReference type="Proteomes" id="UP001602058"/>
    </source>
</evidence>
<gene>
    <name evidence="2" type="ORF">ACFY1D_36955</name>
</gene>
<comment type="caution">
    <text evidence="2">The sequence shown here is derived from an EMBL/GenBank/DDBJ whole genome shotgun (WGS) entry which is preliminary data.</text>
</comment>
<evidence type="ECO:0000256" key="1">
    <source>
        <dbReference type="SAM" id="MobiDB-lite"/>
    </source>
</evidence>
<organism evidence="2 3">
    <name type="scientific">Streptomyces bluensis</name>
    <dbReference type="NCBI Taxonomy" id="33897"/>
    <lineage>
        <taxon>Bacteria</taxon>
        <taxon>Bacillati</taxon>
        <taxon>Actinomycetota</taxon>
        <taxon>Actinomycetes</taxon>
        <taxon>Kitasatosporales</taxon>
        <taxon>Streptomycetaceae</taxon>
        <taxon>Streptomyces</taxon>
    </lineage>
</organism>
<protein>
    <submittedName>
        <fullName evidence="2">Uncharacterized protein</fullName>
    </submittedName>
</protein>
<name>A0ABW6UU14_9ACTN</name>
<feature type="region of interest" description="Disordered" evidence="1">
    <location>
        <begin position="1"/>
        <end position="21"/>
    </location>
</feature>
<dbReference type="RefSeq" id="WP_351086298.1">
    <property type="nucleotide sequence ID" value="NZ_JBEOZG010000037.1"/>
</dbReference>